<organism evidence="6 7">
    <name type="scientific">Parashewanella spongiae</name>
    <dbReference type="NCBI Taxonomy" id="342950"/>
    <lineage>
        <taxon>Bacteria</taxon>
        <taxon>Pseudomonadati</taxon>
        <taxon>Pseudomonadota</taxon>
        <taxon>Gammaproteobacteria</taxon>
        <taxon>Alteromonadales</taxon>
        <taxon>Shewanellaceae</taxon>
        <taxon>Parashewanella</taxon>
    </lineage>
</organism>
<keyword evidence="3 5" id="KW-1133">Transmembrane helix</keyword>
<sequence>MNEHDLLFVAVTRPAMKWGVTLDGIIITGALVAVLMIATKNPLTLLLYLPVHGLMYVFCLRDPRLFRLMLLWLNTKAKSIAWRQFGAATASPYSNTRSRNSMLRNIL</sequence>
<dbReference type="Proteomes" id="UP000273022">
    <property type="component" value="Unassembled WGS sequence"/>
</dbReference>
<keyword evidence="2 5" id="KW-0812">Transmembrane</keyword>
<comment type="subcellular location">
    <subcellularLocation>
        <location evidence="1">Membrane</location>
    </subcellularLocation>
</comment>
<protein>
    <submittedName>
        <fullName evidence="6">Type IV secretion system protein VirB3</fullName>
    </submittedName>
</protein>
<evidence type="ECO:0000313" key="6">
    <source>
        <dbReference type="EMBL" id="RJY07564.1"/>
    </source>
</evidence>
<evidence type="ECO:0000313" key="7">
    <source>
        <dbReference type="Proteomes" id="UP000273022"/>
    </source>
</evidence>
<evidence type="ECO:0000256" key="4">
    <source>
        <dbReference type="ARBA" id="ARBA00023136"/>
    </source>
</evidence>
<dbReference type="Pfam" id="PF05101">
    <property type="entry name" value="VirB3"/>
    <property type="match status" value="1"/>
</dbReference>
<keyword evidence="4 5" id="KW-0472">Membrane</keyword>
<name>A0A3A6TGB0_9GAMM</name>
<comment type="caution">
    <text evidence="6">The sequence shown here is derived from an EMBL/GenBank/DDBJ whole genome shotgun (WGS) entry which is preliminary data.</text>
</comment>
<proteinExistence type="predicted"/>
<dbReference type="InterPro" id="IPR007792">
    <property type="entry name" value="T4SS_VirB3/TrbD/AvhB"/>
</dbReference>
<dbReference type="RefSeq" id="WP_121854534.1">
    <property type="nucleotide sequence ID" value="NZ_CP037952.1"/>
</dbReference>
<evidence type="ECO:0000256" key="5">
    <source>
        <dbReference type="SAM" id="Phobius"/>
    </source>
</evidence>
<accession>A0A3A6TGB0</accession>
<dbReference type="AlphaFoldDB" id="A0A3A6TGB0"/>
<keyword evidence="7" id="KW-1185">Reference proteome</keyword>
<reference evidence="6 7" key="1">
    <citation type="submission" date="2018-09" db="EMBL/GenBank/DDBJ databases">
        <title>Phylogeny of the Shewanellaceae, and recommendation for two new genera, Pseudoshewanella and Parashewanella.</title>
        <authorList>
            <person name="Wang G."/>
        </authorList>
    </citation>
    <scope>NUCLEOTIDE SEQUENCE [LARGE SCALE GENOMIC DNA]</scope>
    <source>
        <strain evidence="6 7">KCTC 22492</strain>
    </source>
</reference>
<gene>
    <name evidence="6" type="ORF">D5R81_15485</name>
</gene>
<feature type="transmembrane region" description="Helical" evidence="5">
    <location>
        <begin position="20"/>
        <end position="37"/>
    </location>
</feature>
<evidence type="ECO:0000256" key="2">
    <source>
        <dbReference type="ARBA" id="ARBA00022692"/>
    </source>
</evidence>
<dbReference type="GO" id="GO:0016020">
    <property type="term" value="C:membrane"/>
    <property type="evidence" value="ECO:0007669"/>
    <property type="project" value="UniProtKB-SubCell"/>
</dbReference>
<evidence type="ECO:0000256" key="3">
    <source>
        <dbReference type="ARBA" id="ARBA00022989"/>
    </source>
</evidence>
<dbReference type="EMBL" id="QYYH01000115">
    <property type="protein sequence ID" value="RJY07564.1"/>
    <property type="molecule type" value="Genomic_DNA"/>
</dbReference>
<feature type="transmembrane region" description="Helical" evidence="5">
    <location>
        <begin position="43"/>
        <end position="60"/>
    </location>
</feature>
<evidence type="ECO:0000256" key="1">
    <source>
        <dbReference type="ARBA" id="ARBA00004370"/>
    </source>
</evidence>
<dbReference type="OrthoDB" id="6624477at2"/>